<dbReference type="AlphaFoldDB" id="A0A0V1PWR6"/>
<dbReference type="Proteomes" id="UP000054251">
    <property type="component" value="Unassembled WGS sequence"/>
</dbReference>
<comment type="caution">
    <text evidence="1">The sequence shown here is derived from an EMBL/GenBank/DDBJ whole genome shotgun (WGS) entry which is preliminary data.</text>
</comment>
<reference evidence="1 2" key="1">
    <citation type="submission" date="2015-11" db="EMBL/GenBank/DDBJ databases">
        <title>The genome of Debaryomyces fabryi.</title>
        <authorList>
            <person name="Tafer H."/>
            <person name="Lopandic K."/>
        </authorList>
    </citation>
    <scope>NUCLEOTIDE SEQUENCE [LARGE SCALE GENOMIC DNA]</scope>
    <source>
        <strain evidence="1 2">CBS 789</strain>
    </source>
</reference>
<organism evidence="1 2">
    <name type="scientific">Debaryomyces fabryi</name>
    <dbReference type="NCBI Taxonomy" id="58627"/>
    <lineage>
        <taxon>Eukaryota</taxon>
        <taxon>Fungi</taxon>
        <taxon>Dikarya</taxon>
        <taxon>Ascomycota</taxon>
        <taxon>Saccharomycotina</taxon>
        <taxon>Pichiomycetes</taxon>
        <taxon>Debaryomycetaceae</taxon>
        <taxon>Debaryomyces</taxon>
    </lineage>
</organism>
<evidence type="ECO:0000313" key="1">
    <source>
        <dbReference type="EMBL" id="KSA00689.1"/>
    </source>
</evidence>
<protein>
    <submittedName>
        <fullName evidence="1">Uncharacterized protein</fullName>
    </submittedName>
</protein>
<dbReference type="RefSeq" id="XP_015466791.1">
    <property type="nucleotide sequence ID" value="XM_015612393.1"/>
</dbReference>
<gene>
    <name evidence="1" type="ORF">AC631_03564</name>
</gene>
<dbReference type="OrthoDB" id="202203at2759"/>
<dbReference type="EMBL" id="LMYN01000078">
    <property type="protein sequence ID" value="KSA00689.1"/>
    <property type="molecule type" value="Genomic_DNA"/>
</dbReference>
<dbReference type="GeneID" id="26840573"/>
<sequence>MIEPKGGFLNIIGMPRALLDIDFAKSQYFAFNRLKGIKFDNIFENENRTRGTTINSKLDLELNYIQAKVTKLNKKTSEYQMEKTLKTYSLKFN</sequence>
<proteinExistence type="predicted"/>
<keyword evidence="2" id="KW-1185">Reference proteome</keyword>
<accession>A0A0V1PWR6</accession>
<name>A0A0V1PWR6_9ASCO</name>
<evidence type="ECO:0000313" key="2">
    <source>
        <dbReference type="Proteomes" id="UP000054251"/>
    </source>
</evidence>